<dbReference type="SUPFAM" id="SSF51735">
    <property type="entry name" value="NAD(P)-binding Rossmann-fold domains"/>
    <property type="match status" value="1"/>
</dbReference>
<dbReference type="InterPro" id="IPR005097">
    <property type="entry name" value="Sacchrp_dh_NADP-bd"/>
</dbReference>
<sequence length="369" mass="39301">MRVIVIGGLGNFGARICQRLAQEPGLTVIAASRSTGGGFHTFGNGQTVATLSLDITAADFEARLAEASPGLVIHCAGPFQGQDYAVAKAACAVGAHYLDLADGRDFVENFAANLDAQAKAAGVLAISGASSVPGLSSAVVDHLVRSFTRVDSISTVIAPGQQAPRGIATIKAVFGYAGLAFARWNGGAWRKQYGWQDIRNFRFTGLGPRWGAACDVPDLALFPARYPGVRDVEFHAALELRIEHIGLWLAAALRRLGLPLPIERWATQLEAVSTAVLDRFGSDRGAMMVQVRGLLEGNKPGCLSWQLTAPGGHGPEIPCMATVLLACKLAKHELHLTGAFPCMGLLQLEEFEVEFQRWQFTSAIVEAPQ</sequence>
<evidence type="ECO:0000313" key="2">
    <source>
        <dbReference type="EMBL" id="NWB96908.1"/>
    </source>
</evidence>
<dbReference type="RefSeq" id="WP_177102361.1">
    <property type="nucleotide sequence ID" value="NZ_JACAQB010000006.1"/>
</dbReference>
<organism evidence="2 3">
    <name type="scientific">Pseudomonas gingeri</name>
    <dbReference type="NCBI Taxonomy" id="117681"/>
    <lineage>
        <taxon>Bacteria</taxon>
        <taxon>Pseudomonadati</taxon>
        <taxon>Pseudomonadota</taxon>
        <taxon>Gammaproteobacteria</taxon>
        <taxon>Pseudomonadales</taxon>
        <taxon>Pseudomonadaceae</taxon>
        <taxon>Pseudomonas</taxon>
    </lineage>
</organism>
<reference evidence="2 3" key="1">
    <citation type="submission" date="2020-04" db="EMBL/GenBank/DDBJ databases">
        <title>Molecular characterization of pseudomonads from Agaricus bisporus reveal novel blotch 2 pathogens in Western Europe.</title>
        <authorList>
            <person name="Taparia T."/>
            <person name="Krijger M."/>
            <person name="Haynes E."/>
            <person name="Elpinstone J.G."/>
            <person name="Noble R."/>
            <person name="Van Der Wolf J."/>
        </authorList>
    </citation>
    <scope>NUCLEOTIDE SEQUENCE [LARGE SCALE GENOMIC DNA]</scope>
    <source>
        <strain evidence="2 3">H7001</strain>
    </source>
</reference>
<dbReference type="PANTHER" id="PTHR43796">
    <property type="entry name" value="CARBOXYNORSPERMIDINE SYNTHASE"/>
    <property type="match status" value="1"/>
</dbReference>
<protein>
    <submittedName>
        <fullName evidence="2">Saccharopine dehydrogenase NADP-binding domain-containing protein</fullName>
    </submittedName>
</protein>
<dbReference type="Gene3D" id="3.30.360.10">
    <property type="entry name" value="Dihydrodipicolinate Reductase, domain 2"/>
    <property type="match status" value="1"/>
</dbReference>
<evidence type="ECO:0000259" key="1">
    <source>
        <dbReference type="Pfam" id="PF03435"/>
    </source>
</evidence>
<name>A0A7Y7XBM6_9PSED</name>
<comment type="caution">
    <text evidence="2">The sequence shown here is derived from an EMBL/GenBank/DDBJ whole genome shotgun (WGS) entry which is preliminary data.</text>
</comment>
<dbReference type="Gene3D" id="3.40.50.720">
    <property type="entry name" value="NAD(P)-binding Rossmann-like Domain"/>
    <property type="match status" value="1"/>
</dbReference>
<dbReference type="InterPro" id="IPR036291">
    <property type="entry name" value="NAD(P)-bd_dom_sf"/>
</dbReference>
<proteinExistence type="predicted"/>
<evidence type="ECO:0000313" key="3">
    <source>
        <dbReference type="Proteomes" id="UP000539985"/>
    </source>
</evidence>
<dbReference type="Pfam" id="PF03435">
    <property type="entry name" value="Sacchrp_dh_NADP"/>
    <property type="match status" value="1"/>
</dbReference>
<dbReference type="AlphaFoldDB" id="A0A7Y7XBM6"/>
<feature type="domain" description="Saccharopine dehydrogenase NADP binding" evidence="1">
    <location>
        <begin position="3"/>
        <end position="126"/>
    </location>
</feature>
<gene>
    <name evidence="2" type="ORF">HX882_13480</name>
</gene>
<dbReference type="Proteomes" id="UP000539985">
    <property type="component" value="Unassembled WGS sequence"/>
</dbReference>
<dbReference type="EMBL" id="JACAQB010000006">
    <property type="protein sequence ID" value="NWB96908.1"/>
    <property type="molecule type" value="Genomic_DNA"/>
</dbReference>
<accession>A0A7Y7XBM6</accession>
<dbReference type="PANTHER" id="PTHR43796:SF2">
    <property type="entry name" value="CARBOXYNORSPERMIDINE SYNTHASE"/>
    <property type="match status" value="1"/>
</dbReference>